<dbReference type="KEGG" id="pavi:110744440"/>
<dbReference type="AlphaFoldDB" id="A0A6P5RE25"/>
<sequence>MEEIDEGPNDIESPYDLMLELGGFSLSPLRCIYRVPRRLRQGNDDEAYTPQVVSIGPLHHGREHLNAMEYHKKRYLRDFLHRNQLNLEIYKMKIKGQEDRLRKCYAEPIGYSSEEFVRIILVDAAFIIEFLWRYNSPKFQDEDDYIFNKPWMDDDVSVDLRMLENQLPLFILEDLFVPEKYFDYPDKPSIISLSYAVFKTTFFTAGAKDFVLEGKSSSEVKHFVDLIRTSCLPSKLKSEREVKTINTPSITELHRAGIKLRAGSTNNLFDIGFADGTLEIPRLEISDDTEVLIRNLIAFEQCHYEEKYISDYVSLMDCFVNTPKDVELLVQYDIVENWLSDNSEVSTLINKLGKGVSINDNNFYFATVVEDLNSHCGTRWNKWKANLRQNYFNTPWAIISFVAAVFLLILTFIQTVCSIISIA</sequence>
<keyword evidence="1" id="KW-1133">Transmembrane helix</keyword>
<dbReference type="GeneID" id="110744440"/>
<keyword evidence="2" id="KW-1185">Reference proteome</keyword>
<evidence type="ECO:0000313" key="3">
    <source>
        <dbReference type="RefSeq" id="XP_021800103.1"/>
    </source>
</evidence>
<keyword evidence="1" id="KW-0812">Transmembrane</keyword>
<keyword evidence="1" id="KW-0472">Membrane</keyword>
<dbReference type="InterPro" id="IPR004158">
    <property type="entry name" value="DUF247_pln"/>
</dbReference>
<dbReference type="Gramene" id="Pav_sc0003802.1_g020.1.br:mrna">
    <property type="protein sequence ID" value="Pav_sc0003802.1_g020.1.br:CDS:1"/>
    <property type="gene ID" value="Pav_sc0003802.1_g020.1.br"/>
</dbReference>
<evidence type="ECO:0000313" key="2">
    <source>
        <dbReference type="Proteomes" id="UP000515124"/>
    </source>
</evidence>
<reference evidence="3" key="1">
    <citation type="submission" date="2025-08" db="UniProtKB">
        <authorList>
            <consortium name="RefSeq"/>
        </authorList>
    </citation>
    <scope>IDENTIFICATION</scope>
</reference>
<dbReference type="PANTHER" id="PTHR31170:SF17">
    <property type="match status" value="1"/>
</dbReference>
<organism evidence="2 3">
    <name type="scientific">Prunus avium</name>
    <name type="common">Cherry</name>
    <name type="synonym">Cerasus avium</name>
    <dbReference type="NCBI Taxonomy" id="42229"/>
    <lineage>
        <taxon>Eukaryota</taxon>
        <taxon>Viridiplantae</taxon>
        <taxon>Streptophyta</taxon>
        <taxon>Embryophyta</taxon>
        <taxon>Tracheophyta</taxon>
        <taxon>Spermatophyta</taxon>
        <taxon>Magnoliopsida</taxon>
        <taxon>eudicotyledons</taxon>
        <taxon>Gunneridae</taxon>
        <taxon>Pentapetalae</taxon>
        <taxon>rosids</taxon>
        <taxon>fabids</taxon>
        <taxon>Rosales</taxon>
        <taxon>Rosaceae</taxon>
        <taxon>Amygdaloideae</taxon>
        <taxon>Amygdaleae</taxon>
        <taxon>Prunus</taxon>
    </lineage>
</organism>
<accession>A0A6P5RE25</accession>
<dbReference type="Pfam" id="PF03140">
    <property type="entry name" value="DUF247"/>
    <property type="match status" value="1"/>
</dbReference>
<dbReference type="RefSeq" id="XP_021800103.1">
    <property type="nucleotide sequence ID" value="XM_021944411.1"/>
</dbReference>
<gene>
    <name evidence="3" type="primary">LOC110744440</name>
</gene>
<name>A0A6P5RE25_PRUAV</name>
<protein>
    <submittedName>
        <fullName evidence="3">UPF0481 protein At3g02645</fullName>
    </submittedName>
</protein>
<feature type="transmembrane region" description="Helical" evidence="1">
    <location>
        <begin position="396"/>
        <end position="422"/>
    </location>
</feature>
<proteinExistence type="predicted"/>
<dbReference type="Proteomes" id="UP000515124">
    <property type="component" value="Unplaced"/>
</dbReference>
<evidence type="ECO:0000256" key="1">
    <source>
        <dbReference type="SAM" id="Phobius"/>
    </source>
</evidence>
<dbReference type="PANTHER" id="PTHR31170">
    <property type="entry name" value="BNAC04G53230D PROTEIN"/>
    <property type="match status" value="1"/>
</dbReference>